<dbReference type="SUPFAM" id="SSF52540">
    <property type="entry name" value="P-loop containing nucleoside triphosphate hydrolases"/>
    <property type="match status" value="1"/>
</dbReference>
<dbReference type="SMART" id="SM00862">
    <property type="entry name" value="Trans_reg_C"/>
    <property type="match status" value="1"/>
</dbReference>
<dbReference type="InterPro" id="IPR016032">
    <property type="entry name" value="Sig_transdc_resp-reg_C-effctor"/>
</dbReference>
<dbReference type="Proteomes" id="UP001348641">
    <property type="component" value="Unassembled WGS sequence"/>
</dbReference>
<feature type="DNA-binding region" description="OmpR/PhoB-type" evidence="5">
    <location>
        <begin position="1"/>
        <end position="96"/>
    </location>
</feature>
<dbReference type="Gene3D" id="3.40.50.300">
    <property type="entry name" value="P-loop containing nucleotide triphosphate hydrolases"/>
    <property type="match status" value="1"/>
</dbReference>
<evidence type="ECO:0000256" key="1">
    <source>
        <dbReference type="ARBA" id="ARBA00005820"/>
    </source>
</evidence>
<dbReference type="SUPFAM" id="SSF46894">
    <property type="entry name" value="C-terminal effector domain of the bipartite response regulators"/>
    <property type="match status" value="1"/>
</dbReference>
<dbReference type="CDD" id="cd15831">
    <property type="entry name" value="BTAD"/>
    <property type="match status" value="1"/>
</dbReference>
<dbReference type="PANTHER" id="PTHR35807:SF1">
    <property type="entry name" value="TRANSCRIPTIONAL REGULATOR REDD"/>
    <property type="match status" value="1"/>
</dbReference>
<reference evidence="7 8" key="1">
    <citation type="submission" date="2023-07" db="EMBL/GenBank/DDBJ databases">
        <authorList>
            <person name="Girao M."/>
            <person name="Carvalho M.F."/>
        </authorList>
    </citation>
    <scope>NUCLEOTIDE SEQUENCE [LARGE SCALE GENOMIC DNA]</scope>
    <source>
        <strain evidence="7 8">66/93</strain>
    </source>
</reference>
<keyword evidence="3 5" id="KW-0238">DNA-binding</keyword>
<protein>
    <submittedName>
        <fullName evidence="7">BTAD domain-containing putative transcriptional regulator</fullName>
    </submittedName>
</protein>
<dbReference type="InterPro" id="IPR005158">
    <property type="entry name" value="BTAD"/>
</dbReference>
<evidence type="ECO:0000256" key="2">
    <source>
        <dbReference type="ARBA" id="ARBA00023015"/>
    </source>
</evidence>
<dbReference type="InterPro" id="IPR001867">
    <property type="entry name" value="OmpR/PhoB-type_DNA-bd"/>
</dbReference>
<dbReference type="InterPro" id="IPR051677">
    <property type="entry name" value="AfsR-DnrI-RedD_regulator"/>
</dbReference>
<dbReference type="InterPro" id="IPR027417">
    <property type="entry name" value="P-loop_NTPase"/>
</dbReference>
<evidence type="ECO:0000313" key="7">
    <source>
        <dbReference type="EMBL" id="MEE2053133.1"/>
    </source>
</evidence>
<dbReference type="Gene3D" id="1.10.10.10">
    <property type="entry name" value="Winged helix-like DNA-binding domain superfamily/Winged helix DNA-binding domain"/>
    <property type="match status" value="1"/>
</dbReference>
<accession>A0ABU7KV11</accession>
<dbReference type="InterPro" id="IPR011990">
    <property type="entry name" value="TPR-like_helical_dom_sf"/>
</dbReference>
<evidence type="ECO:0000256" key="4">
    <source>
        <dbReference type="ARBA" id="ARBA00023163"/>
    </source>
</evidence>
<dbReference type="EMBL" id="JAUUCC010000062">
    <property type="protein sequence ID" value="MEE2053133.1"/>
    <property type="molecule type" value="Genomic_DNA"/>
</dbReference>
<evidence type="ECO:0000313" key="8">
    <source>
        <dbReference type="Proteomes" id="UP001348641"/>
    </source>
</evidence>
<dbReference type="Pfam" id="PF00486">
    <property type="entry name" value="Trans_reg_C"/>
    <property type="match status" value="1"/>
</dbReference>
<dbReference type="RefSeq" id="WP_330160096.1">
    <property type="nucleotide sequence ID" value="NZ_JAUUCC010000062.1"/>
</dbReference>
<evidence type="ECO:0000259" key="6">
    <source>
        <dbReference type="PROSITE" id="PS51755"/>
    </source>
</evidence>
<organism evidence="7 8">
    <name type="scientific">Nocardiopsis tropica</name>
    <dbReference type="NCBI Taxonomy" id="109330"/>
    <lineage>
        <taxon>Bacteria</taxon>
        <taxon>Bacillati</taxon>
        <taxon>Actinomycetota</taxon>
        <taxon>Actinomycetes</taxon>
        <taxon>Streptosporangiales</taxon>
        <taxon>Nocardiopsidaceae</taxon>
        <taxon>Nocardiopsis</taxon>
    </lineage>
</organism>
<proteinExistence type="inferred from homology"/>
<sequence>MQTNLSVIRYRLLGSVEAHSGGRRVALGGPKRRTVLAALLLRPNTVVADDRLVDLVWGDDPPRSARPQLQVHIHELRKRLGPATIVRHSYGYQLLAAPGATDAEEFRRLVALARVHRSEGRRDEAARTLRSAMALWTGPALGGVTAPLEEKARPALEESRLYALEELYGVEVERGRGSSAVPELRTLCSEHPTRESFVALLMSALHSCGRTGEALEAYASLRDLFAREMGIAPGTQLQRLHLGLLSPEREEGAARRRPPVRPAELPHAVRGFVARDRELAALDAGREGRVSLFLVTGVAGVGKTALALHWGHTAREDFPDGQLYLDLRGSACGEAPTQSDDALRQLLRSLGADTRELPADSPGLAKLFRSMTADRRLLILLDDAASAEQVVPLLPGGPDSTVLVTGRRDLPDLVALFGAVRIRLDVLSEESSVELFRFVAGDAVPASGPSAAPAIAGDCGGLPLALRMAAAAMGAVGPPRPV</sequence>
<dbReference type="InterPro" id="IPR036388">
    <property type="entry name" value="WH-like_DNA-bd_sf"/>
</dbReference>
<comment type="similarity">
    <text evidence="1">Belongs to the AfsR/DnrI/RedD regulatory family.</text>
</comment>
<comment type="caution">
    <text evidence="7">The sequence shown here is derived from an EMBL/GenBank/DDBJ whole genome shotgun (WGS) entry which is preliminary data.</text>
</comment>
<dbReference type="SMART" id="SM01043">
    <property type="entry name" value="BTAD"/>
    <property type="match status" value="1"/>
</dbReference>
<dbReference type="PRINTS" id="PR00364">
    <property type="entry name" value="DISEASERSIST"/>
</dbReference>
<dbReference type="Gene3D" id="1.25.40.10">
    <property type="entry name" value="Tetratricopeptide repeat domain"/>
    <property type="match status" value="1"/>
</dbReference>
<name>A0ABU7KV11_9ACTN</name>
<dbReference type="Pfam" id="PF03704">
    <property type="entry name" value="BTAD"/>
    <property type="match status" value="1"/>
</dbReference>
<evidence type="ECO:0000256" key="5">
    <source>
        <dbReference type="PROSITE-ProRule" id="PRU01091"/>
    </source>
</evidence>
<keyword evidence="4" id="KW-0804">Transcription</keyword>
<keyword evidence="2" id="KW-0805">Transcription regulation</keyword>
<dbReference type="SUPFAM" id="SSF48452">
    <property type="entry name" value="TPR-like"/>
    <property type="match status" value="1"/>
</dbReference>
<evidence type="ECO:0000256" key="3">
    <source>
        <dbReference type="ARBA" id="ARBA00023125"/>
    </source>
</evidence>
<gene>
    <name evidence="7" type="ORF">Q8A49_21760</name>
</gene>
<dbReference type="PROSITE" id="PS51755">
    <property type="entry name" value="OMPR_PHOB"/>
    <property type="match status" value="1"/>
</dbReference>
<dbReference type="PANTHER" id="PTHR35807">
    <property type="entry name" value="TRANSCRIPTIONAL REGULATOR REDD-RELATED"/>
    <property type="match status" value="1"/>
</dbReference>
<feature type="domain" description="OmpR/PhoB-type" evidence="6">
    <location>
        <begin position="1"/>
        <end position="96"/>
    </location>
</feature>